<organism evidence="3 4">
    <name type="scientific">Dactylococcopsis salina (strain PCC 8305)</name>
    <name type="common">Myxobactron salinum</name>
    <dbReference type="NCBI Taxonomy" id="13035"/>
    <lineage>
        <taxon>Bacteria</taxon>
        <taxon>Bacillati</taxon>
        <taxon>Cyanobacteriota</taxon>
        <taxon>Cyanophyceae</taxon>
        <taxon>Nodosilineales</taxon>
        <taxon>Cymatolegaceae</taxon>
        <taxon>Dactylococcopsis</taxon>
    </lineage>
</organism>
<evidence type="ECO:0008006" key="5">
    <source>
        <dbReference type="Google" id="ProtNLM"/>
    </source>
</evidence>
<evidence type="ECO:0000256" key="1">
    <source>
        <dbReference type="SAM" id="Coils"/>
    </source>
</evidence>
<reference evidence="3" key="1">
    <citation type="submission" date="2012-04" db="EMBL/GenBank/DDBJ databases">
        <title>Finished genome of Dactylococcopsis salina PCC 8305.</title>
        <authorList>
            <consortium name="US DOE Joint Genome Institute"/>
            <person name="Gugger M."/>
            <person name="Coursin T."/>
            <person name="Rippka R."/>
            <person name="Tandeau De Marsac N."/>
            <person name="Huntemann M."/>
            <person name="Wei C.-L."/>
            <person name="Han J."/>
            <person name="Detter J.C."/>
            <person name="Han C."/>
            <person name="Tapia R."/>
            <person name="Daligault H."/>
            <person name="Chen A."/>
            <person name="Krypides N."/>
            <person name="Mavromatis K."/>
            <person name="Markowitz V."/>
            <person name="Szeto E."/>
            <person name="Ivanova N."/>
            <person name="Ovchinnikova G."/>
            <person name="Pagani I."/>
            <person name="Pati A."/>
            <person name="Goodwin L."/>
            <person name="Peters L."/>
            <person name="Pitluck S."/>
            <person name="Woyke T."/>
            <person name="Kerfeld C."/>
        </authorList>
    </citation>
    <scope>NUCLEOTIDE SEQUENCE [LARGE SCALE GENOMIC DNA]</scope>
    <source>
        <strain evidence="3">PCC 8305</strain>
    </source>
</reference>
<feature type="region of interest" description="Disordered" evidence="2">
    <location>
        <begin position="90"/>
        <end position="123"/>
    </location>
</feature>
<sequence>MASSSCSSCRLGETQQLITSSELFIMSSRPHQRSIPPKISSIPRQKSEATTHLEIYKMSVEKHRLQQELKNLKNREKQISKRLKQIEQHTEDLLSQVHSPEEISSSPQPSKISKGKIEEGFSSPQSAFDFEQVYVDY</sequence>
<feature type="coiled-coil region" evidence="1">
    <location>
        <begin position="55"/>
        <end position="89"/>
    </location>
</feature>
<proteinExistence type="predicted"/>
<dbReference type="EMBL" id="CP003944">
    <property type="protein sequence ID" value="AFZ51628.1"/>
    <property type="molecule type" value="Genomic_DNA"/>
</dbReference>
<evidence type="ECO:0000313" key="4">
    <source>
        <dbReference type="Proteomes" id="UP000010482"/>
    </source>
</evidence>
<dbReference type="HOGENOM" id="CLU_154425_1_0_3"/>
<dbReference type="Proteomes" id="UP000010482">
    <property type="component" value="Chromosome"/>
</dbReference>
<evidence type="ECO:0000313" key="3">
    <source>
        <dbReference type="EMBL" id="AFZ51628.1"/>
    </source>
</evidence>
<dbReference type="AlphaFoldDB" id="K9YZT4"/>
<keyword evidence="1" id="KW-0175">Coiled coil</keyword>
<feature type="compositionally biased region" description="Low complexity" evidence="2">
    <location>
        <begin position="102"/>
        <end position="112"/>
    </location>
</feature>
<evidence type="ECO:0000256" key="2">
    <source>
        <dbReference type="SAM" id="MobiDB-lite"/>
    </source>
</evidence>
<dbReference type="KEGG" id="dsl:Dacsa_3099"/>
<name>K9YZT4_DACS8</name>
<dbReference type="eggNOG" id="ENOG5033ARX">
    <property type="taxonomic scope" value="Bacteria"/>
</dbReference>
<protein>
    <recommendedName>
        <fullName evidence="5">Gas vesicle protein</fullName>
    </recommendedName>
</protein>
<dbReference type="RefSeq" id="WP_015230607.1">
    <property type="nucleotide sequence ID" value="NC_019780.1"/>
</dbReference>
<keyword evidence="4" id="KW-1185">Reference proteome</keyword>
<feature type="region of interest" description="Disordered" evidence="2">
    <location>
        <begin position="28"/>
        <end position="47"/>
    </location>
</feature>
<accession>K9YZT4</accession>
<gene>
    <name evidence="3" type="ORF">Dacsa_3099</name>
</gene>